<evidence type="ECO:0000313" key="2">
    <source>
        <dbReference type="EMBL" id="QDU83150.1"/>
    </source>
</evidence>
<dbReference type="Proteomes" id="UP000319342">
    <property type="component" value="Chromosome"/>
</dbReference>
<protein>
    <submittedName>
        <fullName evidence="2">Uncharacterized protein</fullName>
    </submittedName>
</protein>
<evidence type="ECO:0000313" key="3">
    <source>
        <dbReference type="Proteomes" id="UP000319342"/>
    </source>
</evidence>
<keyword evidence="3" id="KW-1185">Reference proteome</keyword>
<gene>
    <name evidence="2" type="ORF">Pla163_02470</name>
</gene>
<accession>A0A518CV93</accession>
<evidence type="ECO:0000256" key="1">
    <source>
        <dbReference type="SAM" id="MobiDB-lite"/>
    </source>
</evidence>
<proteinExistence type="predicted"/>
<dbReference type="AlphaFoldDB" id="A0A518CV93"/>
<feature type="region of interest" description="Disordered" evidence="1">
    <location>
        <begin position="58"/>
        <end position="84"/>
    </location>
</feature>
<sequence>MLVGPFEDTTPPRRIHDPVLHGADEAGWSPSGQFVVNRCSFDSATAWCVAASIATWVGPGGSGGTSKRPRRVTEDLADGDAPRAGGELGLEVTRVVYAAYLSAERGRRVLLDRLGAD</sequence>
<dbReference type="Gene3D" id="3.30.360.10">
    <property type="entry name" value="Dihydrodipicolinate Reductase, domain 2"/>
    <property type="match status" value="1"/>
</dbReference>
<organism evidence="2 3">
    <name type="scientific">Rohdeia mirabilis</name>
    <dbReference type="NCBI Taxonomy" id="2528008"/>
    <lineage>
        <taxon>Bacteria</taxon>
        <taxon>Pseudomonadati</taxon>
        <taxon>Planctomycetota</taxon>
        <taxon>Planctomycetia</taxon>
        <taxon>Planctomycetia incertae sedis</taxon>
        <taxon>Rohdeia</taxon>
    </lineage>
</organism>
<name>A0A518CV93_9BACT</name>
<reference evidence="2 3" key="1">
    <citation type="submission" date="2019-02" db="EMBL/GenBank/DDBJ databases">
        <title>Deep-cultivation of Planctomycetes and their phenomic and genomic characterization uncovers novel biology.</title>
        <authorList>
            <person name="Wiegand S."/>
            <person name="Jogler M."/>
            <person name="Boedeker C."/>
            <person name="Pinto D."/>
            <person name="Vollmers J."/>
            <person name="Rivas-Marin E."/>
            <person name="Kohn T."/>
            <person name="Peeters S.H."/>
            <person name="Heuer A."/>
            <person name="Rast P."/>
            <person name="Oberbeckmann S."/>
            <person name="Bunk B."/>
            <person name="Jeske O."/>
            <person name="Meyerdierks A."/>
            <person name="Storesund J.E."/>
            <person name="Kallscheuer N."/>
            <person name="Luecker S."/>
            <person name="Lage O.M."/>
            <person name="Pohl T."/>
            <person name="Merkel B.J."/>
            <person name="Hornburger P."/>
            <person name="Mueller R.-W."/>
            <person name="Bruemmer F."/>
            <person name="Labrenz M."/>
            <person name="Spormann A.M."/>
            <person name="Op den Camp H."/>
            <person name="Overmann J."/>
            <person name="Amann R."/>
            <person name="Jetten M.S.M."/>
            <person name="Mascher T."/>
            <person name="Medema M.H."/>
            <person name="Devos D.P."/>
            <person name="Kaster A.-K."/>
            <person name="Ovreas L."/>
            <person name="Rohde M."/>
            <person name="Galperin M.Y."/>
            <person name="Jogler C."/>
        </authorList>
    </citation>
    <scope>NUCLEOTIDE SEQUENCE [LARGE SCALE GENOMIC DNA]</scope>
    <source>
        <strain evidence="2 3">Pla163</strain>
    </source>
</reference>
<dbReference type="EMBL" id="CP036290">
    <property type="protein sequence ID" value="QDU83150.1"/>
    <property type="molecule type" value="Genomic_DNA"/>
</dbReference>